<proteinExistence type="predicted"/>
<dbReference type="Pfam" id="PF15979">
    <property type="entry name" value="Glyco_hydro_115"/>
    <property type="match status" value="1"/>
</dbReference>
<dbReference type="Pfam" id="PF17829">
    <property type="entry name" value="GH115_C"/>
    <property type="match status" value="1"/>
</dbReference>
<evidence type="ECO:0000313" key="4">
    <source>
        <dbReference type="EMBL" id="MBD1434223.1"/>
    </source>
</evidence>
<dbReference type="InterPro" id="IPR031924">
    <property type="entry name" value="GH115"/>
</dbReference>
<dbReference type="Gene3D" id="3.30.379.10">
    <property type="entry name" value="Chitobiase/beta-hexosaminidase domain 2-like"/>
    <property type="match status" value="1"/>
</dbReference>
<accession>A0ABR7YSB5</accession>
<feature type="chain" id="PRO_5046697414" evidence="2">
    <location>
        <begin position="22"/>
        <end position="802"/>
    </location>
</feature>
<dbReference type="InterPro" id="IPR042301">
    <property type="entry name" value="GH115_sf"/>
</dbReference>
<evidence type="ECO:0000313" key="5">
    <source>
        <dbReference type="Proteomes" id="UP000602759"/>
    </source>
</evidence>
<dbReference type="InterPro" id="IPR041437">
    <property type="entry name" value="GH115_C"/>
</dbReference>
<dbReference type="EMBL" id="JACOIK010000011">
    <property type="protein sequence ID" value="MBD1434223.1"/>
    <property type="molecule type" value="Genomic_DNA"/>
</dbReference>
<dbReference type="Gene3D" id="2.60.120.1620">
    <property type="match status" value="1"/>
</dbReference>
<keyword evidence="1 4" id="KW-0378">Hydrolase</keyword>
<feature type="signal peptide" evidence="2">
    <location>
        <begin position="1"/>
        <end position="21"/>
    </location>
</feature>
<keyword evidence="2" id="KW-0732">Signal</keyword>
<dbReference type="RefSeq" id="WP_190995138.1">
    <property type="nucleotide sequence ID" value="NZ_JACOIK010000011.1"/>
</dbReference>
<feature type="domain" description="Gylcosyl hydrolase 115 C-terminal" evidence="3">
    <location>
        <begin position="697"/>
        <end position="799"/>
    </location>
</feature>
<keyword evidence="5" id="KW-1185">Reference proteome</keyword>
<dbReference type="PANTHER" id="PTHR37842:SF2">
    <property type="entry name" value="GYLCOSYL HYDROLASE 115 C-TERMINAL DOMAIN-CONTAINING PROTEIN"/>
    <property type="match status" value="1"/>
</dbReference>
<dbReference type="Gene3D" id="1.20.58.2150">
    <property type="match status" value="1"/>
</dbReference>
<organism evidence="4 5">
    <name type="scientific">Sphingobacterium micropteri</name>
    <dbReference type="NCBI Taxonomy" id="2763501"/>
    <lineage>
        <taxon>Bacteria</taxon>
        <taxon>Pseudomonadati</taxon>
        <taxon>Bacteroidota</taxon>
        <taxon>Sphingobacteriia</taxon>
        <taxon>Sphingobacteriales</taxon>
        <taxon>Sphingobacteriaceae</taxon>
        <taxon>Sphingobacterium</taxon>
    </lineage>
</organism>
<dbReference type="InterPro" id="IPR029018">
    <property type="entry name" value="Hex-like_dom2"/>
</dbReference>
<dbReference type="GO" id="GO:0016787">
    <property type="term" value="F:hydrolase activity"/>
    <property type="evidence" value="ECO:0007669"/>
    <property type="project" value="UniProtKB-KW"/>
</dbReference>
<dbReference type="SUPFAM" id="SSF55545">
    <property type="entry name" value="beta-N-acetylhexosaminidase-like domain"/>
    <property type="match status" value="1"/>
</dbReference>
<dbReference type="Gene3D" id="3.20.20.520">
    <property type="entry name" value="Glycosyl hydrolase family 115"/>
    <property type="match status" value="1"/>
</dbReference>
<protein>
    <submittedName>
        <fullName evidence="4">Glycosyl hydrolase 115 family protein</fullName>
    </submittedName>
</protein>
<evidence type="ECO:0000259" key="3">
    <source>
        <dbReference type="Pfam" id="PF17829"/>
    </source>
</evidence>
<name>A0ABR7YSB5_9SPHI</name>
<gene>
    <name evidence="4" type="ORF">H8B06_15420</name>
</gene>
<reference evidence="4 5" key="1">
    <citation type="submission" date="2020-08" db="EMBL/GenBank/DDBJ databases">
        <title>Sphingobacterium sp. DN00404 isolated from aquaculture water.</title>
        <authorList>
            <person name="Zhang M."/>
        </authorList>
    </citation>
    <scope>NUCLEOTIDE SEQUENCE [LARGE SCALE GENOMIC DNA]</scope>
    <source>
        <strain evidence="4 5">DN00404</strain>
    </source>
</reference>
<evidence type="ECO:0000256" key="2">
    <source>
        <dbReference type="SAM" id="SignalP"/>
    </source>
</evidence>
<evidence type="ECO:0000256" key="1">
    <source>
        <dbReference type="ARBA" id="ARBA00022801"/>
    </source>
</evidence>
<sequence>MMMKRVIGTFFLLFIAFSNYAQDGFKLIADGQGASLHYSGTASLVETAIDLIVEDSKSVSEQPFRLTDKPASGSVIIGIPGESKSFDQLLAANQIDISEIKGQWEAFHIQAIRVGNTQSLFVVGSDPHGAAYGVLELSRLIGVSPWVWWADVAPERKSDVILPADFKDTQYPNVQYRGIFLNDEDWGLTPWSAHTFEPEAKIKEGIDPAKTKKMQTIGPKTYSKIFELLLRLRANTIWPAMHEVTVPFYFVQGNREAAEKYGIYIGSSHCEPLARNSATEWDIVGEGRYNYISNKENVVSYWTDRLKELGGSNNIFTLGMRGKHDGAMEGVKGVAEYKDAIDKVIVDQTALLKTYINPDPSQIPQVVIPYKEILDVYRAGMKVPDYATLMWCDDNYGYITHFPDAEEKQRSGGNGVYYHISYWGRPHDYLWLSTASPALIHQQMKTAYEHDVRKIWIVNVGDIKPGEYQTELFLDMAWNIEEINNKGVNQHLRDWLTREFGRETGEKLLPMMQEHYRLAHIRKPEFMGNTREEEADRAYYRTVRDLPWSEEEVRDRLQSYRDLSTAVSAIENFIPQNKREAFFQLIAYPIQGAAEMNHKMLHAQLARHGKVDWKESHDAFDRIIALTDKYNNLHGGKWNRMMDYKPRNLPVFQRVKEEQATEPMISHIKPNLTLNGADLHGKSTSLEGLGYEGKAVSVAKGEELYYDLKEIQGDSVLVEVRLLPSHPVEGGDIRFAISLGDTATQEISYKTVGRSEEWKMNVLRNQAIRKIRFPLQGKDKARIRISALDEGVVLDQVLVFGL</sequence>
<dbReference type="PANTHER" id="PTHR37842">
    <property type="match status" value="1"/>
</dbReference>
<dbReference type="Proteomes" id="UP000602759">
    <property type="component" value="Unassembled WGS sequence"/>
</dbReference>
<comment type="caution">
    <text evidence="4">The sequence shown here is derived from an EMBL/GenBank/DDBJ whole genome shotgun (WGS) entry which is preliminary data.</text>
</comment>